<name>W1P3R4_AMBTC</name>
<proteinExistence type="predicted"/>
<dbReference type="HOGENOM" id="CLU_2389164_0_0_1"/>
<protein>
    <recommendedName>
        <fullName evidence="3">FAR1 domain-containing protein</fullName>
    </recommendedName>
</protein>
<gene>
    <name evidence="1" type="ORF">AMTR_s00084p00025760</name>
</gene>
<evidence type="ECO:0000313" key="1">
    <source>
        <dbReference type="EMBL" id="ERN02274.1"/>
    </source>
</evidence>
<dbReference type="Gramene" id="ERN02274">
    <property type="protein sequence ID" value="ERN02274"/>
    <property type="gene ID" value="AMTR_s00084p00025760"/>
</dbReference>
<dbReference type="PANTHER" id="PTHR46328:SF27">
    <property type="entry name" value="OS12G0287500 PROTEIN"/>
    <property type="match status" value="1"/>
</dbReference>
<dbReference type="AlphaFoldDB" id="W1P3R4"/>
<dbReference type="EMBL" id="KI394648">
    <property type="protein sequence ID" value="ERN02274.1"/>
    <property type="molecule type" value="Genomic_DNA"/>
</dbReference>
<accession>W1P3R4</accession>
<evidence type="ECO:0008006" key="3">
    <source>
        <dbReference type="Google" id="ProtNLM"/>
    </source>
</evidence>
<reference evidence="2" key="1">
    <citation type="journal article" date="2013" name="Science">
        <title>The Amborella genome and the evolution of flowering plants.</title>
        <authorList>
            <consortium name="Amborella Genome Project"/>
        </authorList>
    </citation>
    <scope>NUCLEOTIDE SEQUENCE [LARGE SCALE GENOMIC DNA]</scope>
</reference>
<dbReference type="Proteomes" id="UP000017836">
    <property type="component" value="Unassembled WGS sequence"/>
</dbReference>
<evidence type="ECO:0000313" key="2">
    <source>
        <dbReference type="Proteomes" id="UP000017836"/>
    </source>
</evidence>
<organism evidence="1 2">
    <name type="scientific">Amborella trichopoda</name>
    <dbReference type="NCBI Taxonomy" id="13333"/>
    <lineage>
        <taxon>Eukaryota</taxon>
        <taxon>Viridiplantae</taxon>
        <taxon>Streptophyta</taxon>
        <taxon>Embryophyta</taxon>
        <taxon>Tracheophyta</taxon>
        <taxon>Spermatophyta</taxon>
        <taxon>Magnoliopsida</taxon>
        <taxon>Amborellales</taxon>
        <taxon>Amborellaceae</taxon>
        <taxon>Amborella</taxon>
    </lineage>
</organism>
<dbReference type="PANTHER" id="PTHR46328">
    <property type="entry name" value="FAR-RED IMPAIRED RESPONSIVE (FAR1) FAMILY PROTEIN-RELATED"/>
    <property type="match status" value="1"/>
</dbReference>
<sequence length="94" mass="10637">MNIIGEDGGSSSGDIVGCDNIIATRDGKDNEGGHQKDLFVGLNFEFEDVAYLFYNAYAQRRGFNIGLDRPKKDKDNKLWMQDYVCPKESKRDPK</sequence>
<keyword evidence="2" id="KW-1185">Reference proteome</keyword>